<feature type="transmembrane region" description="Helical" evidence="2">
    <location>
        <begin position="21"/>
        <end position="43"/>
    </location>
</feature>
<organism evidence="3 4">
    <name type="scientific">Rhodoblastus sphagnicola</name>
    <dbReference type="NCBI Taxonomy" id="333368"/>
    <lineage>
        <taxon>Bacteria</taxon>
        <taxon>Pseudomonadati</taxon>
        <taxon>Pseudomonadota</taxon>
        <taxon>Alphaproteobacteria</taxon>
        <taxon>Hyphomicrobiales</taxon>
        <taxon>Rhodoblastaceae</taxon>
        <taxon>Rhodoblastus</taxon>
    </lineage>
</organism>
<dbReference type="EMBL" id="NHSJ01000134">
    <property type="protein sequence ID" value="PPQ26441.1"/>
    <property type="molecule type" value="Genomic_DNA"/>
</dbReference>
<keyword evidence="2" id="KW-1133">Transmembrane helix</keyword>
<evidence type="ECO:0000256" key="2">
    <source>
        <dbReference type="SAM" id="Phobius"/>
    </source>
</evidence>
<feature type="region of interest" description="Disordered" evidence="1">
    <location>
        <begin position="220"/>
        <end position="262"/>
    </location>
</feature>
<accession>A0A2S6MVP9</accession>
<keyword evidence="2" id="KW-0472">Membrane</keyword>
<feature type="region of interest" description="Disordered" evidence="1">
    <location>
        <begin position="64"/>
        <end position="85"/>
    </location>
</feature>
<protein>
    <submittedName>
        <fullName evidence="3">Uncharacterized protein</fullName>
    </submittedName>
</protein>
<evidence type="ECO:0000313" key="3">
    <source>
        <dbReference type="EMBL" id="PPQ26441.1"/>
    </source>
</evidence>
<reference evidence="3 4" key="1">
    <citation type="journal article" date="2018" name="Arch. Microbiol.">
        <title>New insights into the metabolic potential of the phototrophic purple bacterium Rhodopila globiformis DSM 161(T) from its draft genome sequence and evidence for a vanadium-dependent nitrogenase.</title>
        <authorList>
            <person name="Imhoff J.F."/>
            <person name="Rahn T."/>
            <person name="Kunzel S."/>
            <person name="Neulinger S.C."/>
        </authorList>
    </citation>
    <scope>NUCLEOTIDE SEQUENCE [LARGE SCALE GENOMIC DNA]</scope>
    <source>
        <strain evidence="3 4">DSM 16996</strain>
    </source>
</reference>
<gene>
    <name evidence="3" type="ORF">CCR94_22720</name>
</gene>
<evidence type="ECO:0000313" key="4">
    <source>
        <dbReference type="Proteomes" id="UP000239089"/>
    </source>
</evidence>
<feature type="compositionally biased region" description="Low complexity" evidence="1">
    <location>
        <begin position="64"/>
        <end position="73"/>
    </location>
</feature>
<sequence>MIMPSLDSRNDEAAGAADRSAGSIGGGGIAAIIAFVVLVTYLVSYDAPTSNTAKVATPKPVAAAQAQRAAPRTAPKDGIAQPRAFPPIKITPAKLEGDAAPAAMASPAAAPPALADEVLEPQGFGPIKVTLAEPEDDIATATIASPAAAPPALADEILEPQAFGPIKITQAEPDDDLTTASIVKRAAAPPKGAAASIVKRAAAPSKGGVKPAIHAGPVARHTAKPHPGMTHHAAPARHGSPCSRPFCDLPSAKSARLRGSRP</sequence>
<keyword evidence="2" id="KW-0812">Transmembrane</keyword>
<keyword evidence="4" id="KW-1185">Reference proteome</keyword>
<proteinExistence type="predicted"/>
<dbReference type="AlphaFoldDB" id="A0A2S6MVP9"/>
<name>A0A2S6MVP9_9HYPH</name>
<dbReference type="Proteomes" id="UP000239089">
    <property type="component" value="Unassembled WGS sequence"/>
</dbReference>
<comment type="caution">
    <text evidence="3">The sequence shown here is derived from an EMBL/GenBank/DDBJ whole genome shotgun (WGS) entry which is preliminary data.</text>
</comment>
<evidence type="ECO:0000256" key="1">
    <source>
        <dbReference type="SAM" id="MobiDB-lite"/>
    </source>
</evidence>